<dbReference type="RefSeq" id="WP_251221383.1">
    <property type="nucleotide sequence ID" value="NZ_JAMBOL010000001.1"/>
</dbReference>
<feature type="domain" description="Alcohol dehydrogenase-like N-terminal" evidence="6">
    <location>
        <begin position="27"/>
        <end position="150"/>
    </location>
</feature>
<dbReference type="GO" id="GO:0016491">
    <property type="term" value="F:oxidoreductase activity"/>
    <property type="evidence" value="ECO:0007669"/>
    <property type="project" value="UniProtKB-KW"/>
</dbReference>
<dbReference type="PANTHER" id="PTHR43401">
    <property type="entry name" value="L-THREONINE 3-DEHYDROGENASE"/>
    <property type="match status" value="1"/>
</dbReference>
<evidence type="ECO:0000256" key="1">
    <source>
        <dbReference type="ARBA" id="ARBA00022723"/>
    </source>
</evidence>
<dbReference type="InterPro" id="IPR013149">
    <property type="entry name" value="ADH-like_C"/>
</dbReference>
<keyword evidence="2 4" id="KW-0862">Zinc</keyword>
<dbReference type="AlphaFoldDB" id="A0A9X2DLL3"/>
<dbReference type="Pfam" id="PF00107">
    <property type="entry name" value="ADH_zinc_N"/>
    <property type="match status" value="1"/>
</dbReference>
<sequence length="358" mass="38633">MKRVKAAVITEKEKIGLQTFPLPELHEEDLLIKVEMCGVCGSDLHIFKGDWGEPYPLIPGHEFIGIVEAAGSKALGKHQVEIGDRVAVEMILPCGTCQPCRAGLYNLCVYDGKEGRQYGCNISSERQPHLYGGWAEYLYVPAHALVHQIPSHVPLKRAVLTEPLAVSVRAVNLTPPRLGDSVVVVGAGPIGLLTVVAAKAAGASPVMLVGSREERLALGREFGADEVLDYRDGNVFETLQKCLGGQGADIVFETAGTALAQRQSLEYAKPGGVVNYLGLTGNQPVQIETDKQMTFKELTIRSSFLSAWAYQGAIQIIAGGMYPIEKMITHQFSLEDVEEALACSANRKGKAIKVVLVP</sequence>
<comment type="similarity">
    <text evidence="4">Belongs to the zinc-containing alcohol dehydrogenase family.</text>
</comment>
<proteinExistence type="inferred from homology"/>
<keyword evidence="8" id="KW-1185">Reference proteome</keyword>
<feature type="domain" description="Alcohol dehydrogenase-like C-terminal" evidence="5">
    <location>
        <begin position="189"/>
        <end position="317"/>
    </location>
</feature>
<evidence type="ECO:0000313" key="7">
    <source>
        <dbReference type="EMBL" id="MCM3712503.1"/>
    </source>
</evidence>
<dbReference type="InterPro" id="IPR013154">
    <property type="entry name" value="ADH-like_N"/>
</dbReference>
<dbReference type="PANTHER" id="PTHR43401:SF2">
    <property type="entry name" value="L-THREONINE 3-DEHYDROGENASE"/>
    <property type="match status" value="1"/>
</dbReference>
<dbReference type="PROSITE" id="PS00059">
    <property type="entry name" value="ADH_ZINC"/>
    <property type="match status" value="1"/>
</dbReference>
<comment type="caution">
    <text evidence="7">The sequence shown here is derived from an EMBL/GenBank/DDBJ whole genome shotgun (WGS) entry which is preliminary data.</text>
</comment>
<dbReference type="InterPro" id="IPR002328">
    <property type="entry name" value="ADH_Zn_CS"/>
</dbReference>
<reference evidence="7" key="1">
    <citation type="submission" date="2022-05" db="EMBL/GenBank/DDBJ databases">
        <title>Comparative Genomics of Spacecraft Associated Microbes.</title>
        <authorList>
            <person name="Tran M.T."/>
            <person name="Wright A."/>
            <person name="Seuylemezian A."/>
            <person name="Eisen J."/>
            <person name="Coil D."/>
        </authorList>
    </citation>
    <scope>NUCLEOTIDE SEQUENCE</scope>
    <source>
        <strain evidence="7">214.1.1</strain>
    </source>
</reference>
<organism evidence="7 8">
    <name type="scientific">Halalkalibacter oceani</name>
    <dbReference type="NCBI Taxonomy" id="1653776"/>
    <lineage>
        <taxon>Bacteria</taxon>
        <taxon>Bacillati</taxon>
        <taxon>Bacillota</taxon>
        <taxon>Bacilli</taxon>
        <taxon>Bacillales</taxon>
        <taxon>Bacillaceae</taxon>
        <taxon>Halalkalibacter</taxon>
    </lineage>
</organism>
<dbReference type="SUPFAM" id="SSF50129">
    <property type="entry name" value="GroES-like"/>
    <property type="match status" value="1"/>
</dbReference>
<dbReference type="Proteomes" id="UP001139179">
    <property type="component" value="Unassembled WGS sequence"/>
</dbReference>
<dbReference type="Gene3D" id="3.90.180.10">
    <property type="entry name" value="Medium-chain alcohol dehydrogenases, catalytic domain"/>
    <property type="match status" value="1"/>
</dbReference>
<keyword evidence="3" id="KW-0560">Oxidoreductase</keyword>
<evidence type="ECO:0000259" key="6">
    <source>
        <dbReference type="Pfam" id="PF08240"/>
    </source>
</evidence>
<evidence type="ECO:0000256" key="3">
    <source>
        <dbReference type="ARBA" id="ARBA00023002"/>
    </source>
</evidence>
<keyword evidence="1 4" id="KW-0479">Metal-binding</keyword>
<evidence type="ECO:0000256" key="2">
    <source>
        <dbReference type="ARBA" id="ARBA00022833"/>
    </source>
</evidence>
<accession>A0A9X2DLL3</accession>
<evidence type="ECO:0000259" key="5">
    <source>
        <dbReference type="Pfam" id="PF00107"/>
    </source>
</evidence>
<name>A0A9X2DLL3_9BACI</name>
<evidence type="ECO:0000313" key="8">
    <source>
        <dbReference type="Proteomes" id="UP001139179"/>
    </source>
</evidence>
<dbReference type="GO" id="GO:0008270">
    <property type="term" value="F:zinc ion binding"/>
    <property type="evidence" value="ECO:0007669"/>
    <property type="project" value="InterPro"/>
</dbReference>
<evidence type="ECO:0000256" key="4">
    <source>
        <dbReference type="RuleBase" id="RU361277"/>
    </source>
</evidence>
<dbReference type="EMBL" id="JAMBOL010000001">
    <property type="protein sequence ID" value="MCM3712503.1"/>
    <property type="molecule type" value="Genomic_DNA"/>
</dbReference>
<gene>
    <name evidence="7" type="ORF">M3202_00275</name>
</gene>
<dbReference type="Pfam" id="PF08240">
    <property type="entry name" value="ADH_N"/>
    <property type="match status" value="1"/>
</dbReference>
<dbReference type="InterPro" id="IPR050129">
    <property type="entry name" value="Zn_alcohol_dh"/>
</dbReference>
<dbReference type="Gene3D" id="3.40.50.720">
    <property type="entry name" value="NAD(P)-binding Rossmann-like Domain"/>
    <property type="match status" value="1"/>
</dbReference>
<dbReference type="InterPro" id="IPR036291">
    <property type="entry name" value="NAD(P)-bd_dom_sf"/>
</dbReference>
<dbReference type="InterPro" id="IPR011032">
    <property type="entry name" value="GroES-like_sf"/>
</dbReference>
<protein>
    <submittedName>
        <fullName evidence="7">Alcohol dehydrogenase catalytic domain-containing protein</fullName>
    </submittedName>
</protein>
<dbReference type="SUPFAM" id="SSF51735">
    <property type="entry name" value="NAD(P)-binding Rossmann-fold domains"/>
    <property type="match status" value="1"/>
</dbReference>
<comment type="cofactor">
    <cofactor evidence="4">
        <name>Zn(2+)</name>
        <dbReference type="ChEBI" id="CHEBI:29105"/>
    </cofactor>
</comment>